<evidence type="ECO:0000256" key="6">
    <source>
        <dbReference type="ARBA" id="ARBA00022842"/>
    </source>
</evidence>
<dbReference type="Pfam" id="PF00690">
    <property type="entry name" value="Cation_ATPase_N"/>
    <property type="match status" value="1"/>
</dbReference>
<dbReference type="InterPro" id="IPR006408">
    <property type="entry name" value="P-type_ATPase_IIB"/>
</dbReference>
<feature type="transmembrane region" description="Helical" evidence="10">
    <location>
        <begin position="958"/>
        <end position="976"/>
    </location>
</feature>
<evidence type="ECO:0000256" key="9">
    <source>
        <dbReference type="ARBA" id="ARBA00048694"/>
    </source>
</evidence>
<protein>
    <recommendedName>
        <fullName evidence="10">Calcium-transporting ATPase</fullName>
        <ecNumber evidence="10">7.2.2.10</ecNumber>
    </recommendedName>
</protein>
<dbReference type="GO" id="GO:0005388">
    <property type="term" value="F:P-type calcium transporter activity"/>
    <property type="evidence" value="ECO:0007669"/>
    <property type="project" value="UniProtKB-EC"/>
</dbReference>
<dbReference type="AlphaFoldDB" id="A0A8X7YJ58"/>
<keyword evidence="10" id="KW-1133">Transmembrane helix</keyword>
<evidence type="ECO:0000313" key="12">
    <source>
        <dbReference type="EMBL" id="KAG6751736.1"/>
    </source>
</evidence>
<evidence type="ECO:0000259" key="11">
    <source>
        <dbReference type="SMART" id="SM00831"/>
    </source>
</evidence>
<dbReference type="Pfam" id="PF00689">
    <property type="entry name" value="Cation_ATPase_C"/>
    <property type="match status" value="1"/>
</dbReference>
<evidence type="ECO:0000256" key="10">
    <source>
        <dbReference type="RuleBase" id="RU361146"/>
    </source>
</evidence>
<dbReference type="OrthoDB" id="48943at2759"/>
<comment type="similarity">
    <text evidence="1 10">Belongs to the cation transport ATPase (P-type) (TC 3.A.3) family. Type IIB subfamily.</text>
</comment>
<keyword evidence="8 10" id="KW-0406">Ion transport</keyword>
<dbReference type="GO" id="GO:0046872">
    <property type="term" value="F:metal ion binding"/>
    <property type="evidence" value="ECO:0007669"/>
    <property type="project" value="UniProtKB-KW"/>
</dbReference>
<keyword evidence="2 10" id="KW-0813">Transport</keyword>
<evidence type="ECO:0000313" key="13">
    <source>
        <dbReference type="Proteomes" id="UP000886885"/>
    </source>
</evidence>
<dbReference type="InterPro" id="IPR006068">
    <property type="entry name" value="ATPase_P-typ_cation-transptr_C"/>
</dbReference>
<dbReference type="GO" id="GO:0005516">
    <property type="term" value="F:calmodulin binding"/>
    <property type="evidence" value="ECO:0007669"/>
    <property type="project" value="UniProtKB-KW"/>
</dbReference>
<dbReference type="NCBIfam" id="TIGR01517">
    <property type="entry name" value="ATPase-IIB_Ca"/>
    <property type="match status" value="1"/>
</dbReference>
<keyword evidence="10" id="KW-0812">Transmembrane</keyword>
<feature type="transmembrane region" description="Helical" evidence="10">
    <location>
        <begin position="822"/>
        <end position="847"/>
    </location>
</feature>
<evidence type="ECO:0000256" key="5">
    <source>
        <dbReference type="ARBA" id="ARBA00022837"/>
    </source>
</evidence>
<keyword evidence="10" id="KW-0547">Nucleotide-binding</keyword>
<keyword evidence="5 10" id="KW-0106">Calcium</keyword>
<proteinExistence type="inferred from homology"/>
<gene>
    <name evidence="12" type="ORF">POTOM_043940</name>
</gene>
<dbReference type="NCBIfam" id="TIGR01494">
    <property type="entry name" value="ATPase_P-type"/>
    <property type="match status" value="1"/>
</dbReference>
<comment type="subcellular location">
    <subcellularLocation>
        <location evidence="10">Membrane</location>
        <topology evidence="10">Multi-pass membrane protein</topology>
    </subcellularLocation>
</comment>
<dbReference type="InterPro" id="IPR059000">
    <property type="entry name" value="ATPase_P-type_domA"/>
</dbReference>
<dbReference type="GO" id="GO:0005886">
    <property type="term" value="C:plasma membrane"/>
    <property type="evidence" value="ECO:0007669"/>
    <property type="project" value="TreeGrafter"/>
</dbReference>
<dbReference type="GO" id="GO:0005524">
    <property type="term" value="F:ATP binding"/>
    <property type="evidence" value="ECO:0007669"/>
    <property type="project" value="UniProtKB-KW"/>
</dbReference>
<keyword evidence="6" id="KW-0460">Magnesium</keyword>
<keyword evidence="4" id="KW-0479">Metal-binding</keyword>
<keyword evidence="10" id="KW-0067">ATP-binding</keyword>
<comment type="catalytic activity">
    <reaction evidence="9 10">
        <text>Ca(2+)(in) + ATP + H2O = Ca(2+)(out) + ADP + phosphate + H(+)</text>
        <dbReference type="Rhea" id="RHEA:18105"/>
        <dbReference type="ChEBI" id="CHEBI:15377"/>
        <dbReference type="ChEBI" id="CHEBI:15378"/>
        <dbReference type="ChEBI" id="CHEBI:29108"/>
        <dbReference type="ChEBI" id="CHEBI:30616"/>
        <dbReference type="ChEBI" id="CHEBI:43474"/>
        <dbReference type="ChEBI" id="CHEBI:456216"/>
        <dbReference type="EC" id="7.2.2.10"/>
    </reaction>
</comment>
<accession>A0A8X7YJ58</accession>
<feature type="transmembrane region" description="Helical" evidence="10">
    <location>
        <begin position="390"/>
        <end position="420"/>
    </location>
</feature>
<comment type="caution">
    <text evidence="12">The sequence shown here is derived from an EMBL/GenBank/DDBJ whole genome shotgun (WGS) entry which is preliminary data.</text>
</comment>
<feature type="transmembrane region" description="Helical" evidence="10">
    <location>
        <begin position="187"/>
        <end position="207"/>
    </location>
</feature>
<keyword evidence="7" id="KW-0112">Calmodulin-binding</keyword>
<dbReference type="PANTHER" id="PTHR24093">
    <property type="entry name" value="CATION TRANSPORTING ATPASE"/>
    <property type="match status" value="1"/>
</dbReference>
<dbReference type="EC" id="7.2.2.10" evidence="10"/>
<dbReference type="SMART" id="SM00831">
    <property type="entry name" value="Cation_ATPase_N"/>
    <property type="match status" value="1"/>
</dbReference>
<name>A0A8X7YJ58_POPTO</name>
<dbReference type="PANTHER" id="PTHR24093:SF509">
    <property type="entry name" value="CALCIUM-TRANSPORTING ATPASE"/>
    <property type="match status" value="1"/>
</dbReference>
<evidence type="ECO:0000256" key="2">
    <source>
        <dbReference type="ARBA" id="ARBA00022448"/>
    </source>
</evidence>
<dbReference type="Pfam" id="PF13246">
    <property type="entry name" value="Cation_ATPase"/>
    <property type="match status" value="1"/>
</dbReference>
<evidence type="ECO:0000256" key="8">
    <source>
        <dbReference type="ARBA" id="ARBA00023065"/>
    </source>
</evidence>
<dbReference type="Pfam" id="PF00122">
    <property type="entry name" value="E1-E2_ATPase"/>
    <property type="match status" value="1"/>
</dbReference>
<dbReference type="Proteomes" id="UP000886885">
    <property type="component" value="Chromosome 13A"/>
</dbReference>
<reference evidence="12" key="1">
    <citation type="journal article" date="2020" name="bioRxiv">
        <title>Hybrid origin of Populus tomentosa Carr. identified through genome sequencing and phylogenomic analysis.</title>
        <authorList>
            <person name="An X."/>
            <person name="Gao K."/>
            <person name="Chen Z."/>
            <person name="Li J."/>
            <person name="Yang X."/>
            <person name="Yang X."/>
            <person name="Zhou J."/>
            <person name="Guo T."/>
            <person name="Zhao T."/>
            <person name="Huang S."/>
            <person name="Miao D."/>
            <person name="Khan W.U."/>
            <person name="Rao P."/>
            <person name="Ye M."/>
            <person name="Lei B."/>
            <person name="Liao W."/>
            <person name="Wang J."/>
            <person name="Ji L."/>
            <person name="Li Y."/>
            <person name="Guo B."/>
            <person name="Mustafa N.S."/>
            <person name="Li S."/>
            <person name="Yun Q."/>
            <person name="Keller S.R."/>
            <person name="Mao J."/>
            <person name="Zhang R."/>
            <person name="Strauss S.H."/>
        </authorList>
    </citation>
    <scope>NUCLEOTIDE SEQUENCE</scope>
    <source>
        <strain evidence="12">GM15</strain>
        <tissue evidence="12">Leaf</tissue>
    </source>
</reference>
<keyword evidence="10" id="KW-0472">Membrane</keyword>
<feature type="transmembrane region" description="Helical" evidence="10">
    <location>
        <begin position="346"/>
        <end position="364"/>
    </location>
</feature>
<dbReference type="InterPro" id="IPR004014">
    <property type="entry name" value="ATPase_P-typ_cation-transptr_N"/>
</dbReference>
<dbReference type="InterPro" id="IPR001757">
    <property type="entry name" value="P_typ_ATPase"/>
</dbReference>
<evidence type="ECO:0000256" key="4">
    <source>
        <dbReference type="ARBA" id="ARBA00022723"/>
    </source>
</evidence>
<keyword evidence="13" id="KW-1185">Reference proteome</keyword>
<feature type="transmembrane region" description="Helical" evidence="10">
    <location>
        <begin position="914"/>
        <end position="937"/>
    </location>
</feature>
<evidence type="ECO:0000256" key="1">
    <source>
        <dbReference type="ARBA" id="ARBA00006124"/>
    </source>
</evidence>
<sequence length="1021" mass="112943">MAMSSRKTGDKIIIHQENLLPEPKRNQRWKMAYTAIYFIRLLVSLSKKDLDSQTKILGSPSYVAIDVHDDRSPCENKLVPLINVYQRTLIDMVKEKSLDVLNQLGGVLQVAIILETDVKDGVGEVDVAPRRDVFGENSYKKPPSKRFLSYLLEECKDPTIIILLFCAIMSLGFGIKLHGLRDGWYDGGSIILAAVHLVAVPAISKFMKSNQFDKLSRVRNDIKVQVVRGGGQHKISIFDVVVGDVVYLNKGDQIPADGLLLNDSSLKVDESSMISSEMDHVEVKGRENPFLLSGTKVADGNGFMLVTSVGVNTAWGEMMTSRSHDLDEQTPLRSHLDKIISYMRKVGWTVALLVLVVLLMRYFTRNTRDDSGHYEYNGSKTKINDVLDPVVHIIVAAVTIVVVATPEGLSLAVTLTCIYFMKRMMKDRVMVRELYACEKMGSATTIIIDKKDILTLNQMEVVELFIGEDIIKAKPSNGEIESKVLELLQEGAALNTTGTTVYKPHQSTSILEISGSPTEKAILSWAMSHLGVNIDEEKKKVEIKHVENSNPENNGSGALLVRRNKEKVVHHWKGDAEVILAMCSNYYVRNGEIRDVNEDARKLLKEIIRSMAVKSLCCMAFACKEVEDSGQASDELEAAGFTLLGLVGLKDPCRIEVRTAVESCKNAGVKVILVTGDDVRTARATAIECGVFSCDQEDVESDAIVEGVQFSNYSREQRMERSGKILVMGSSSPSDKLEMIRCLKEEGHVVAVTGGGTNDAPALKEADIGLSIGIRGTEVAKESSDIVILDDNFISVVNMLSWGRCVANNIQKFIQFQLTMNVAALVINLISACSSGVLSFSAFQILWEKVIIDTLGLLAVIGHDQPTKDLMIRKPPACWSKRPINESIFNNILIQVFYQAITLSALQFNVGKSILGLAINNTLVFNTSVICQVFNIFTARLPVEKKSMFMWIRKNKRFLAAVLAVTVAQGVIVELSSKVTSCSEKLDRKQWCVSLSIAASSWLFDQLVRRMILPKISFLGS</sequence>
<dbReference type="EMBL" id="JAAWWB010000025">
    <property type="protein sequence ID" value="KAG6751736.1"/>
    <property type="molecule type" value="Genomic_DNA"/>
</dbReference>
<organism evidence="12 13">
    <name type="scientific">Populus tomentosa</name>
    <name type="common">Chinese white poplar</name>
    <dbReference type="NCBI Taxonomy" id="118781"/>
    <lineage>
        <taxon>Eukaryota</taxon>
        <taxon>Viridiplantae</taxon>
        <taxon>Streptophyta</taxon>
        <taxon>Embryophyta</taxon>
        <taxon>Tracheophyta</taxon>
        <taxon>Spermatophyta</taxon>
        <taxon>Magnoliopsida</taxon>
        <taxon>eudicotyledons</taxon>
        <taxon>Gunneridae</taxon>
        <taxon>Pentapetalae</taxon>
        <taxon>rosids</taxon>
        <taxon>fabids</taxon>
        <taxon>Malpighiales</taxon>
        <taxon>Salicaceae</taxon>
        <taxon>Saliceae</taxon>
        <taxon>Populus</taxon>
    </lineage>
</organism>
<dbReference type="GO" id="GO:0016887">
    <property type="term" value="F:ATP hydrolysis activity"/>
    <property type="evidence" value="ECO:0007669"/>
    <property type="project" value="InterPro"/>
</dbReference>
<keyword evidence="3 10" id="KW-0109">Calcium transport</keyword>
<evidence type="ECO:0000256" key="3">
    <source>
        <dbReference type="ARBA" id="ARBA00022568"/>
    </source>
</evidence>
<feature type="domain" description="Cation-transporting P-type ATPase N-terminal" evidence="11">
    <location>
        <begin position="100"/>
        <end position="175"/>
    </location>
</feature>
<comment type="function">
    <text evidence="10">Catalyzes the hydrolysis of ATP coupled with the transport of calcium.</text>
</comment>
<feature type="transmembrane region" description="Helical" evidence="10">
    <location>
        <begin position="158"/>
        <end position="175"/>
    </location>
</feature>
<evidence type="ECO:0000256" key="7">
    <source>
        <dbReference type="ARBA" id="ARBA00022860"/>
    </source>
</evidence>
<comment type="caution">
    <text evidence="10">Lacks conserved residue(s) required for the propagation of feature annotation.</text>
</comment>